<name>A0A8U8BXE2_GEOPR</name>
<dbReference type="Ensembl" id="ENSCPVT00000028161.1">
    <property type="protein sequence ID" value="ENSCPVP00000025652.1"/>
    <property type="gene ID" value="ENSCPVG00000016880.1"/>
</dbReference>
<reference evidence="1" key="2">
    <citation type="submission" date="2025-08" db="UniProtKB">
        <authorList>
            <consortium name="Ensembl"/>
        </authorList>
    </citation>
    <scope>IDENTIFICATION</scope>
</reference>
<protein>
    <submittedName>
        <fullName evidence="1">Uncharacterized protein</fullName>
    </submittedName>
</protein>
<accession>A0A8U8BXE2</accession>
<dbReference type="AlphaFoldDB" id="A0A8U8BXE2"/>
<organism evidence="1 2">
    <name type="scientific">Geospiza parvula</name>
    <name type="common">Small tree-finch</name>
    <name type="synonym">Camarhynchus parvulus</name>
    <dbReference type="NCBI Taxonomy" id="87175"/>
    <lineage>
        <taxon>Eukaryota</taxon>
        <taxon>Metazoa</taxon>
        <taxon>Chordata</taxon>
        <taxon>Craniata</taxon>
        <taxon>Vertebrata</taxon>
        <taxon>Euteleostomi</taxon>
        <taxon>Archelosauria</taxon>
        <taxon>Archosauria</taxon>
        <taxon>Dinosauria</taxon>
        <taxon>Saurischia</taxon>
        <taxon>Theropoda</taxon>
        <taxon>Coelurosauria</taxon>
        <taxon>Aves</taxon>
        <taxon>Neognathae</taxon>
        <taxon>Neoaves</taxon>
        <taxon>Telluraves</taxon>
        <taxon>Australaves</taxon>
        <taxon>Passeriformes</taxon>
        <taxon>Thraupidae</taxon>
        <taxon>Camarhynchus</taxon>
    </lineage>
</organism>
<proteinExistence type="predicted"/>
<keyword evidence="2" id="KW-1185">Reference proteome</keyword>
<evidence type="ECO:0000313" key="1">
    <source>
        <dbReference type="Ensembl" id="ENSCPVP00000025652.1"/>
    </source>
</evidence>
<reference evidence="1" key="3">
    <citation type="submission" date="2025-09" db="UniProtKB">
        <authorList>
            <consortium name="Ensembl"/>
        </authorList>
    </citation>
    <scope>IDENTIFICATION</scope>
</reference>
<dbReference type="Proteomes" id="UP000694382">
    <property type="component" value="Chromosome 15"/>
</dbReference>
<reference evidence="1" key="1">
    <citation type="submission" date="2020-02" db="EMBL/GenBank/DDBJ databases">
        <authorList>
            <person name="Enbody D E."/>
            <person name="Pettersson E M."/>
        </authorList>
    </citation>
    <scope>NUCLEOTIDE SEQUENCE [LARGE SCALE GENOMIC DNA]</scope>
</reference>
<sequence length="85" mass="9288">PGKCISIKGKQRLLIKSSKTSYKAVQTSEEGSSAGEYQGPLMVLAQNCAVMHNLLGPACIFLRKGFAENRQPVRKCLRTRGLLPL</sequence>
<evidence type="ECO:0000313" key="2">
    <source>
        <dbReference type="Proteomes" id="UP000694382"/>
    </source>
</evidence>